<dbReference type="EMBL" id="MCOG01000041">
    <property type="protein sequence ID" value="ORY70830.1"/>
    <property type="molecule type" value="Genomic_DNA"/>
</dbReference>
<reference evidence="2 3" key="1">
    <citation type="submission" date="2016-08" db="EMBL/GenBank/DDBJ databases">
        <title>A Parts List for Fungal Cellulosomes Revealed by Comparative Genomics.</title>
        <authorList>
            <consortium name="DOE Joint Genome Institute"/>
            <person name="Haitjema C.H."/>
            <person name="Gilmore S.P."/>
            <person name="Henske J.K."/>
            <person name="Solomon K.V."/>
            <person name="De Groot R."/>
            <person name="Kuo A."/>
            <person name="Mondo S.J."/>
            <person name="Salamov A.A."/>
            <person name="Labutti K."/>
            <person name="Zhao Z."/>
            <person name="Chiniquy J."/>
            <person name="Barry K."/>
            <person name="Brewer H.M."/>
            <person name="Purvine S.O."/>
            <person name="Wright A.T."/>
            <person name="Boxma B."/>
            <person name="Van Alen T."/>
            <person name="Hackstein J.H."/>
            <person name="Baker S.E."/>
            <person name="Grigoriev I.V."/>
            <person name="O'Malley M.A."/>
        </authorList>
    </citation>
    <scope>NUCLEOTIDE SEQUENCE [LARGE SCALE GENOMIC DNA]</scope>
    <source>
        <strain evidence="2 3">G1</strain>
    </source>
</reference>
<proteinExistence type="predicted"/>
<evidence type="ECO:0000313" key="3">
    <source>
        <dbReference type="Proteomes" id="UP000193920"/>
    </source>
</evidence>
<feature type="region of interest" description="Disordered" evidence="1">
    <location>
        <begin position="60"/>
        <end position="137"/>
    </location>
</feature>
<comment type="caution">
    <text evidence="2">The sequence shown here is derived from an EMBL/GenBank/DDBJ whole genome shotgun (WGS) entry which is preliminary data.</text>
</comment>
<keyword evidence="3" id="KW-1185">Reference proteome</keyword>
<sequence length="159" mass="17315">MDNSPFITTIVAISTNNNNRPFSMNIDPTAMNHGSLDSPVSSMSVNKRFSVQPVERLDRGLTTLPNLPNSQSLGNVNLKRFSSQSLQPPAPAPEPHQTVPLHPRSSISSLSTDSLNPGYNHPLSMSGGSSVESYPSQQNSVPLFLNKPTLYQYIIDNKP</sequence>
<organism evidence="2 3">
    <name type="scientific">Neocallimastix californiae</name>
    <dbReference type="NCBI Taxonomy" id="1754190"/>
    <lineage>
        <taxon>Eukaryota</taxon>
        <taxon>Fungi</taxon>
        <taxon>Fungi incertae sedis</taxon>
        <taxon>Chytridiomycota</taxon>
        <taxon>Chytridiomycota incertae sedis</taxon>
        <taxon>Neocallimastigomycetes</taxon>
        <taxon>Neocallimastigales</taxon>
        <taxon>Neocallimastigaceae</taxon>
        <taxon>Neocallimastix</taxon>
    </lineage>
</organism>
<feature type="compositionally biased region" description="Low complexity" evidence="1">
    <location>
        <begin position="105"/>
        <end position="114"/>
    </location>
</feature>
<name>A0A1Y2EGX7_9FUNG</name>
<dbReference type="AlphaFoldDB" id="A0A1Y2EGX7"/>
<protein>
    <submittedName>
        <fullName evidence="2">Uncharacterized protein</fullName>
    </submittedName>
</protein>
<feature type="compositionally biased region" description="Polar residues" evidence="1">
    <location>
        <begin position="63"/>
        <end position="87"/>
    </location>
</feature>
<gene>
    <name evidence="2" type="ORF">LY90DRAFT_503933</name>
</gene>
<evidence type="ECO:0000256" key="1">
    <source>
        <dbReference type="SAM" id="MobiDB-lite"/>
    </source>
</evidence>
<feature type="compositionally biased region" description="Polar residues" evidence="1">
    <location>
        <begin position="126"/>
        <end position="137"/>
    </location>
</feature>
<dbReference type="Proteomes" id="UP000193920">
    <property type="component" value="Unassembled WGS sequence"/>
</dbReference>
<evidence type="ECO:0000313" key="2">
    <source>
        <dbReference type="EMBL" id="ORY70830.1"/>
    </source>
</evidence>
<accession>A0A1Y2EGX7</accession>